<dbReference type="GO" id="GO:0004553">
    <property type="term" value="F:hydrolase activity, hydrolyzing O-glycosyl compounds"/>
    <property type="evidence" value="ECO:0007669"/>
    <property type="project" value="InterPro"/>
</dbReference>
<dbReference type="EMBL" id="PXVC01000094">
    <property type="protein sequence ID" value="PSI00629.1"/>
    <property type="molecule type" value="Genomic_DNA"/>
</dbReference>
<dbReference type="Proteomes" id="UP000240206">
    <property type="component" value="Unassembled WGS sequence"/>
</dbReference>
<dbReference type="PANTHER" id="PTHR43174:SF3">
    <property type="entry name" value="UDP-N-ACETYLGLUCOSAMINE 2-EPIMERASE"/>
    <property type="match status" value="1"/>
</dbReference>
<feature type="domain" description="UDP-N-acetylglucosamine 2-epimerase" evidence="1">
    <location>
        <begin position="25"/>
        <end position="371"/>
    </location>
</feature>
<dbReference type="RefSeq" id="WP_106500862.1">
    <property type="nucleotide sequence ID" value="NZ_PXVC01000094.1"/>
</dbReference>
<dbReference type="GO" id="GO:0006047">
    <property type="term" value="P:UDP-N-acetylglucosamine metabolic process"/>
    <property type="evidence" value="ECO:0007669"/>
    <property type="project" value="InterPro"/>
</dbReference>
<sequence length="385" mass="42901">MKRISVVLTARASYSRIKEIISYLHQSQTVSLELTVAGSMLGDKYGNPYKKVIEDGFNISGKCFNLIEGDERFCPPRSTANLINQLADVFEHSQPDLVITIADRFETIATAIAASYSSTCLLHIQGGETSGNIDDRVRHSITKLSDYHVCFTKKSRDNILRLGEDPSRVALYGCPSIDIARKALKSFEKSKAQRIVPLDFSVGTVFDESKPFIVILYHPVTDEYETSSRNTLNLIEAIERMNMPGYWFWPNADLGSSDVSKEIRRAREQGRLSKISFVKDLPSEDFLKLLIKSKALIGNSSVGIREGSFLAIPSVNIGNRQCSREKDNNVITCSYHPSDIVNAFHTITSKKIMPSEMYGNGFASKNIAEHILNLSPTLKGSSLFL</sequence>
<dbReference type="InterPro" id="IPR003331">
    <property type="entry name" value="UDP_GlcNAc_Epimerase_2_dom"/>
</dbReference>
<dbReference type="PANTHER" id="PTHR43174">
    <property type="entry name" value="UDP-N-ACETYLGLUCOSAMINE 2-EPIMERASE"/>
    <property type="match status" value="1"/>
</dbReference>
<dbReference type="InterPro" id="IPR020004">
    <property type="entry name" value="UDP-GlcNAc_Epase"/>
</dbReference>
<protein>
    <submittedName>
        <fullName evidence="2">UDP-N-acetylglucosamine 2-epimerase (Hydrolyzing)</fullName>
    </submittedName>
</protein>
<dbReference type="SUPFAM" id="SSF53756">
    <property type="entry name" value="UDP-Glycosyltransferase/glycogen phosphorylase"/>
    <property type="match status" value="1"/>
</dbReference>
<gene>
    <name evidence="2" type="primary">neuC</name>
    <name evidence="2" type="ORF">C7K08_12155</name>
</gene>
<evidence type="ECO:0000259" key="1">
    <source>
        <dbReference type="Pfam" id="PF02350"/>
    </source>
</evidence>
<dbReference type="Pfam" id="PF02350">
    <property type="entry name" value="Epimerase_2"/>
    <property type="match status" value="1"/>
</dbReference>
<evidence type="ECO:0000313" key="3">
    <source>
        <dbReference type="Proteomes" id="UP000240206"/>
    </source>
</evidence>
<dbReference type="AlphaFoldDB" id="A0A2P7EBW7"/>
<name>A0A2P7EBW7_9SYNE</name>
<accession>A0A2P7EBW7</accession>
<keyword evidence="3" id="KW-1185">Reference proteome</keyword>
<proteinExistence type="predicted"/>
<comment type="caution">
    <text evidence="2">The sequence shown here is derived from an EMBL/GenBank/DDBJ whole genome shotgun (WGS) entry which is preliminary data.</text>
</comment>
<dbReference type="InterPro" id="IPR029767">
    <property type="entry name" value="WecB-like"/>
</dbReference>
<dbReference type="Gene3D" id="3.40.50.2000">
    <property type="entry name" value="Glycogen Phosphorylase B"/>
    <property type="match status" value="2"/>
</dbReference>
<reference evidence="3" key="1">
    <citation type="submission" date="2018-03" db="EMBL/GenBank/DDBJ databases">
        <title>Ecological and genomic features of two cosmopolitan and abundant freshwater picocyanobacteria.</title>
        <authorList>
            <person name="Cabello-Yeves P.J."/>
            <person name="Picazo A."/>
            <person name="Camacho A."/>
            <person name="Callieri C."/>
            <person name="Rosselli R."/>
            <person name="Roda-Garcia J."/>
            <person name="Coutinho F.H."/>
            <person name="Rodriguez-Valera F."/>
        </authorList>
    </citation>
    <scope>NUCLEOTIDE SEQUENCE [LARGE SCALE GENOMIC DNA]</scope>
    <source>
        <strain evidence="3">Tous</strain>
    </source>
</reference>
<organism evidence="2 3">
    <name type="scientific">Synechococcus lacustris str. Tous</name>
    <dbReference type="NCBI Taxonomy" id="1910958"/>
    <lineage>
        <taxon>Bacteria</taxon>
        <taxon>Bacillati</taxon>
        <taxon>Cyanobacteriota</taxon>
        <taxon>Cyanophyceae</taxon>
        <taxon>Synechococcales</taxon>
        <taxon>Synechococcaceae</taxon>
        <taxon>Synechococcus</taxon>
    </lineage>
</organism>
<dbReference type="NCBIfam" id="TIGR03568">
    <property type="entry name" value="NeuC_NnaA"/>
    <property type="match status" value="1"/>
</dbReference>
<evidence type="ECO:0000313" key="2">
    <source>
        <dbReference type="EMBL" id="PSI00629.1"/>
    </source>
</evidence>